<dbReference type="InterPro" id="IPR001765">
    <property type="entry name" value="Carbonic_anhydrase"/>
</dbReference>
<dbReference type="PANTHER" id="PTHR11002:SF76">
    <property type="entry name" value="CARBONIC ANHYDRASE"/>
    <property type="match status" value="1"/>
</dbReference>
<dbReference type="EMBL" id="JAWDJX010000013">
    <property type="protein sequence ID" value="KAK3054126.1"/>
    <property type="molecule type" value="Genomic_DNA"/>
</dbReference>
<dbReference type="GO" id="GO:0005737">
    <property type="term" value="C:cytoplasm"/>
    <property type="evidence" value="ECO:0007669"/>
    <property type="project" value="TreeGrafter"/>
</dbReference>
<feature type="binding site" evidence="9">
    <location>
        <position position="76"/>
    </location>
    <ligand>
        <name>Zn(2+)</name>
        <dbReference type="ChEBI" id="CHEBI:29105"/>
    </ligand>
</feature>
<dbReference type="GO" id="GO:0034599">
    <property type="term" value="P:cellular response to oxidative stress"/>
    <property type="evidence" value="ECO:0007669"/>
    <property type="project" value="TreeGrafter"/>
</dbReference>
<keyword evidence="12" id="KW-1185">Reference proteome</keyword>
<keyword evidence="4 9" id="KW-0479">Metal-binding</keyword>
<dbReference type="Proteomes" id="UP001271007">
    <property type="component" value="Unassembled WGS sequence"/>
</dbReference>
<dbReference type="GO" id="GO:0008270">
    <property type="term" value="F:zinc ion binding"/>
    <property type="evidence" value="ECO:0007669"/>
    <property type="project" value="UniProtKB-UniRule"/>
</dbReference>
<comment type="catalytic activity">
    <reaction evidence="8 10">
        <text>hydrogencarbonate + H(+) = CO2 + H2O</text>
        <dbReference type="Rhea" id="RHEA:10748"/>
        <dbReference type="ChEBI" id="CHEBI:15377"/>
        <dbReference type="ChEBI" id="CHEBI:15378"/>
        <dbReference type="ChEBI" id="CHEBI:16526"/>
        <dbReference type="ChEBI" id="CHEBI:17544"/>
        <dbReference type="EC" id="4.2.1.1"/>
    </reaction>
</comment>
<reference evidence="11" key="1">
    <citation type="submission" date="2023-04" db="EMBL/GenBank/DDBJ databases">
        <title>Black Yeasts Isolated from many extreme environments.</title>
        <authorList>
            <person name="Coleine C."/>
            <person name="Stajich J.E."/>
            <person name="Selbmann L."/>
        </authorList>
    </citation>
    <scope>NUCLEOTIDE SEQUENCE</scope>
    <source>
        <strain evidence="11">CCFEE 5312</strain>
    </source>
</reference>
<evidence type="ECO:0000256" key="10">
    <source>
        <dbReference type="RuleBase" id="RU003956"/>
    </source>
</evidence>
<feature type="binding site" evidence="9">
    <location>
        <position position="74"/>
    </location>
    <ligand>
        <name>Zn(2+)</name>
        <dbReference type="ChEBI" id="CHEBI:29105"/>
    </ligand>
</feature>
<dbReference type="AlphaFoldDB" id="A0AAJ0DHN6"/>
<comment type="cofactor">
    <cofactor evidence="9">
        <name>Zn(2+)</name>
        <dbReference type="ChEBI" id="CHEBI:29105"/>
    </cofactor>
    <text evidence="9">Binds 1 zinc ion per subunit.</text>
</comment>
<dbReference type="CDD" id="cd00883">
    <property type="entry name" value="beta_CA_cladeA"/>
    <property type="match status" value="1"/>
</dbReference>
<comment type="similarity">
    <text evidence="1 10">Belongs to the beta-class carbonic anhydrase family.</text>
</comment>
<sequence length="241" mass="26806">MRRRALGGIQAAARSKRTFQALRSFSVSSGRPHDAYKKCLDYNQKWAADTAKNDPEFFPTLAKGQAPQILWLGCSDARKPETTILGLKPGDVFTHRNIANIINPTDLSLLSVVEFAVRHIKVKHVVVCGHTSCGGVAATLNNNKLGVLDLWLQPMRMLREKHADELAKLEGAEKSNYMAKLNVQMGVENLRRIPTVIEATKERGLQIHGVLYDLATGLLEDLSCDEDEQTEQKRVAAFETK</sequence>
<dbReference type="Pfam" id="PF00484">
    <property type="entry name" value="Pro_CA"/>
    <property type="match status" value="1"/>
</dbReference>
<comment type="caution">
    <text evidence="11">The sequence shown here is derived from an EMBL/GenBank/DDBJ whole genome shotgun (WGS) entry which is preliminary data.</text>
</comment>
<feature type="binding site" evidence="9">
    <location>
        <position position="133"/>
    </location>
    <ligand>
        <name>Zn(2+)</name>
        <dbReference type="ChEBI" id="CHEBI:29105"/>
    </ligand>
</feature>
<evidence type="ECO:0000256" key="9">
    <source>
        <dbReference type="PIRSR" id="PIRSR601765-1"/>
    </source>
</evidence>
<dbReference type="PROSITE" id="PS00705">
    <property type="entry name" value="PROK_CO2_ANHYDRASE_2"/>
    <property type="match status" value="1"/>
</dbReference>
<evidence type="ECO:0000256" key="4">
    <source>
        <dbReference type="ARBA" id="ARBA00022723"/>
    </source>
</evidence>
<comment type="function">
    <text evidence="10">Reversible hydration of carbon dioxide.</text>
</comment>
<dbReference type="GO" id="GO:0004089">
    <property type="term" value="F:carbonate dehydratase activity"/>
    <property type="evidence" value="ECO:0007669"/>
    <property type="project" value="UniProtKB-UniRule"/>
</dbReference>
<organism evidence="11 12">
    <name type="scientific">Extremus antarcticus</name>
    <dbReference type="NCBI Taxonomy" id="702011"/>
    <lineage>
        <taxon>Eukaryota</taxon>
        <taxon>Fungi</taxon>
        <taxon>Dikarya</taxon>
        <taxon>Ascomycota</taxon>
        <taxon>Pezizomycotina</taxon>
        <taxon>Dothideomycetes</taxon>
        <taxon>Dothideomycetidae</taxon>
        <taxon>Mycosphaerellales</taxon>
        <taxon>Extremaceae</taxon>
        <taxon>Extremus</taxon>
    </lineage>
</organism>
<evidence type="ECO:0000256" key="6">
    <source>
        <dbReference type="ARBA" id="ARBA00023239"/>
    </source>
</evidence>
<keyword evidence="5 9" id="KW-0862">Zinc</keyword>
<dbReference type="SMART" id="SM00947">
    <property type="entry name" value="Pro_CA"/>
    <property type="match status" value="1"/>
</dbReference>
<evidence type="ECO:0000256" key="7">
    <source>
        <dbReference type="ARBA" id="ARBA00031969"/>
    </source>
</evidence>
<evidence type="ECO:0000256" key="8">
    <source>
        <dbReference type="ARBA" id="ARBA00048348"/>
    </source>
</evidence>
<dbReference type="InterPro" id="IPR015892">
    <property type="entry name" value="Carbonic_anhydrase_CS"/>
</dbReference>
<proteinExistence type="inferred from homology"/>
<evidence type="ECO:0000256" key="2">
    <source>
        <dbReference type="ARBA" id="ARBA00012925"/>
    </source>
</evidence>
<dbReference type="PANTHER" id="PTHR11002">
    <property type="entry name" value="CARBONIC ANHYDRASE"/>
    <property type="match status" value="1"/>
</dbReference>
<dbReference type="InterPro" id="IPR036874">
    <property type="entry name" value="Carbonic_anhydrase_sf"/>
</dbReference>
<accession>A0AAJ0DHN6</accession>
<keyword evidence="6 10" id="KW-0456">Lyase</keyword>
<evidence type="ECO:0000313" key="12">
    <source>
        <dbReference type="Proteomes" id="UP001271007"/>
    </source>
</evidence>
<dbReference type="Gene3D" id="3.40.1050.10">
    <property type="entry name" value="Carbonic anhydrase"/>
    <property type="match status" value="1"/>
</dbReference>
<dbReference type="GO" id="GO:0015976">
    <property type="term" value="P:carbon utilization"/>
    <property type="evidence" value="ECO:0007669"/>
    <property type="project" value="InterPro"/>
</dbReference>
<feature type="binding site" evidence="9">
    <location>
        <position position="130"/>
    </location>
    <ligand>
        <name>Zn(2+)</name>
        <dbReference type="ChEBI" id="CHEBI:29105"/>
    </ligand>
</feature>
<dbReference type="SUPFAM" id="SSF53056">
    <property type="entry name" value="beta-carbonic anhydrase, cab"/>
    <property type="match status" value="1"/>
</dbReference>
<dbReference type="GO" id="GO:0071244">
    <property type="term" value="P:cellular response to carbon dioxide"/>
    <property type="evidence" value="ECO:0007669"/>
    <property type="project" value="TreeGrafter"/>
</dbReference>
<gene>
    <name evidence="11" type="ORF">LTR09_004904</name>
</gene>
<protein>
    <recommendedName>
        <fullName evidence="3 10">Carbonic anhydrase</fullName>
        <ecNumber evidence="2 10">4.2.1.1</ecNumber>
    </recommendedName>
    <alternativeName>
        <fullName evidence="7 10">Carbonate dehydratase</fullName>
    </alternativeName>
</protein>
<dbReference type="EC" id="4.2.1.1" evidence="2 10"/>
<dbReference type="FunFam" id="3.40.1050.10:FF:000001">
    <property type="entry name" value="Carbonic anhydrase"/>
    <property type="match status" value="1"/>
</dbReference>
<evidence type="ECO:0000256" key="3">
    <source>
        <dbReference type="ARBA" id="ARBA00014628"/>
    </source>
</evidence>
<evidence type="ECO:0000313" key="11">
    <source>
        <dbReference type="EMBL" id="KAK3054126.1"/>
    </source>
</evidence>
<name>A0AAJ0DHN6_9PEZI</name>
<evidence type="ECO:0000256" key="5">
    <source>
        <dbReference type="ARBA" id="ARBA00022833"/>
    </source>
</evidence>
<evidence type="ECO:0000256" key="1">
    <source>
        <dbReference type="ARBA" id="ARBA00006217"/>
    </source>
</evidence>